<feature type="non-terminal residue" evidence="1">
    <location>
        <position position="1"/>
    </location>
</feature>
<proteinExistence type="predicted"/>
<dbReference type="AlphaFoldDB" id="A0A699IFE9"/>
<name>A0A699IFE9_TANCI</name>
<gene>
    <name evidence="1" type="ORF">Tci_502612</name>
</gene>
<dbReference type="EMBL" id="BKCJ010263438">
    <property type="protein sequence ID" value="GEZ30639.1"/>
    <property type="molecule type" value="Genomic_DNA"/>
</dbReference>
<accession>A0A699IFE9</accession>
<evidence type="ECO:0000313" key="1">
    <source>
        <dbReference type="EMBL" id="GEZ30639.1"/>
    </source>
</evidence>
<comment type="caution">
    <text evidence="1">The sequence shown here is derived from an EMBL/GenBank/DDBJ whole genome shotgun (WGS) entry which is preliminary data.</text>
</comment>
<protein>
    <submittedName>
        <fullName evidence="1">Transposase (Putative), gypsy type</fullName>
    </submittedName>
</protein>
<organism evidence="1">
    <name type="scientific">Tanacetum cinerariifolium</name>
    <name type="common">Dalmatian daisy</name>
    <name type="synonym">Chrysanthemum cinerariifolium</name>
    <dbReference type="NCBI Taxonomy" id="118510"/>
    <lineage>
        <taxon>Eukaryota</taxon>
        <taxon>Viridiplantae</taxon>
        <taxon>Streptophyta</taxon>
        <taxon>Embryophyta</taxon>
        <taxon>Tracheophyta</taxon>
        <taxon>Spermatophyta</taxon>
        <taxon>Magnoliopsida</taxon>
        <taxon>eudicotyledons</taxon>
        <taxon>Gunneridae</taxon>
        <taxon>Pentapetalae</taxon>
        <taxon>asterids</taxon>
        <taxon>campanulids</taxon>
        <taxon>Asterales</taxon>
        <taxon>Asteraceae</taxon>
        <taxon>Asteroideae</taxon>
        <taxon>Anthemideae</taxon>
        <taxon>Anthemidinae</taxon>
        <taxon>Tanacetum</taxon>
    </lineage>
</organism>
<sequence>ITIDKGMQNGLEAGIDHGRAGRSLADVATYDPSAKANYVSAVHALHGLDFPLLSQLESQKDAIIADIMSLFNLEGSSAETPKASQLQTSIKGEAASYHLSLFDAMVPLIEPLSAGNLVGEASNSGVPTGVAVTFTLSTTFAQTGSVPPMPVSAHDVERNYI</sequence>
<reference evidence="1" key="1">
    <citation type="journal article" date="2019" name="Sci. Rep.">
        <title>Draft genome of Tanacetum cinerariifolium, the natural source of mosquito coil.</title>
        <authorList>
            <person name="Yamashiro T."/>
            <person name="Shiraishi A."/>
            <person name="Satake H."/>
            <person name="Nakayama K."/>
        </authorList>
    </citation>
    <scope>NUCLEOTIDE SEQUENCE</scope>
</reference>